<dbReference type="AlphaFoldDB" id="A0A0N4VQK6"/>
<reference evidence="2 3" key="2">
    <citation type="submission" date="2018-10" db="EMBL/GenBank/DDBJ databases">
        <authorList>
            <consortium name="Pathogen Informatics"/>
        </authorList>
    </citation>
    <scope>NUCLEOTIDE SEQUENCE [LARGE SCALE GENOMIC DNA]</scope>
</reference>
<gene>
    <name evidence="2" type="ORF">EVEC_LOCUS12452</name>
</gene>
<sequence length="179" mass="20721">MAIGIYDLCLQKVILYDFMFLYIQMSPYTNVFVFFALAPSFFVFSSICNLLVLLSIVRRQSKSARKQIGRTLNPRQLQHQKGIVYTYVLQAFMPLILATPYYIANLFIMFSIDIPMEYFTISEAIIGIHPLAYAVINLTLLRPYRRALKKMIDQVKPVKVQYNSMMISNSNATNEDCML</sequence>
<protein>
    <submittedName>
        <fullName evidence="4">G_PROTEIN_RECEP_F1_2 domain-containing protein</fullName>
    </submittedName>
</protein>
<feature type="transmembrane region" description="Helical" evidence="1">
    <location>
        <begin position="84"/>
        <end position="112"/>
    </location>
</feature>
<name>A0A0N4VQK6_ENTVE</name>
<feature type="transmembrane region" description="Helical" evidence="1">
    <location>
        <begin position="118"/>
        <end position="141"/>
    </location>
</feature>
<dbReference type="Gene3D" id="1.20.1070.10">
    <property type="entry name" value="Rhodopsin 7-helix transmembrane proteins"/>
    <property type="match status" value="1"/>
</dbReference>
<keyword evidence="1" id="KW-1133">Transmembrane helix</keyword>
<organism evidence="4">
    <name type="scientific">Enterobius vermicularis</name>
    <name type="common">Human pinworm</name>
    <dbReference type="NCBI Taxonomy" id="51028"/>
    <lineage>
        <taxon>Eukaryota</taxon>
        <taxon>Metazoa</taxon>
        <taxon>Ecdysozoa</taxon>
        <taxon>Nematoda</taxon>
        <taxon>Chromadorea</taxon>
        <taxon>Rhabditida</taxon>
        <taxon>Spirurina</taxon>
        <taxon>Oxyuridomorpha</taxon>
        <taxon>Oxyuroidea</taxon>
        <taxon>Oxyuridae</taxon>
        <taxon>Enterobius</taxon>
    </lineage>
</organism>
<reference evidence="4" key="1">
    <citation type="submission" date="2017-02" db="UniProtKB">
        <authorList>
            <consortium name="WormBaseParasite"/>
        </authorList>
    </citation>
    <scope>IDENTIFICATION</scope>
</reference>
<dbReference type="WBParaSite" id="EVEC_0001330701-mRNA-1">
    <property type="protein sequence ID" value="EVEC_0001330701-mRNA-1"/>
    <property type="gene ID" value="EVEC_0001330701"/>
</dbReference>
<accession>A0A0N4VQK6</accession>
<keyword evidence="1" id="KW-0472">Membrane</keyword>
<dbReference type="OrthoDB" id="5852500at2759"/>
<dbReference type="EMBL" id="UXUI01014692">
    <property type="protein sequence ID" value="VDD97701.1"/>
    <property type="molecule type" value="Genomic_DNA"/>
</dbReference>
<keyword evidence="3" id="KW-1185">Reference proteome</keyword>
<evidence type="ECO:0000313" key="3">
    <source>
        <dbReference type="Proteomes" id="UP000274131"/>
    </source>
</evidence>
<dbReference type="Proteomes" id="UP000274131">
    <property type="component" value="Unassembled WGS sequence"/>
</dbReference>
<evidence type="ECO:0000313" key="2">
    <source>
        <dbReference type="EMBL" id="VDD97701.1"/>
    </source>
</evidence>
<evidence type="ECO:0000256" key="1">
    <source>
        <dbReference type="SAM" id="Phobius"/>
    </source>
</evidence>
<feature type="transmembrane region" description="Helical" evidence="1">
    <location>
        <begin position="31"/>
        <end position="57"/>
    </location>
</feature>
<keyword evidence="1" id="KW-0812">Transmembrane</keyword>
<proteinExistence type="predicted"/>
<dbReference type="SUPFAM" id="SSF81321">
    <property type="entry name" value="Family A G protein-coupled receptor-like"/>
    <property type="match status" value="1"/>
</dbReference>
<evidence type="ECO:0000313" key="4">
    <source>
        <dbReference type="WBParaSite" id="EVEC_0001330701-mRNA-1"/>
    </source>
</evidence>